<feature type="compositionally biased region" description="Basic residues" evidence="1">
    <location>
        <begin position="185"/>
        <end position="195"/>
    </location>
</feature>
<evidence type="ECO:0000313" key="3">
    <source>
        <dbReference type="WBParaSite" id="Csp11.Scaffold629.g13437.t1"/>
    </source>
</evidence>
<dbReference type="Proteomes" id="UP000095282">
    <property type="component" value="Unplaced"/>
</dbReference>
<dbReference type="eggNOG" id="ENOG502TIA3">
    <property type="taxonomic scope" value="Eukaryota"/>
</dbReference>
<proteinExistence type="predicted"/>
<reference evidence="3" key="1">
    <citation type="submission" date="2016-11" db="UniProtKB">
        <authorList>
            <consortium name="WormBaseParasite"/>
        </authorList>
    </citation>
    <scope>IDENTIFICATION</scope>
</reference>
<evidence type="ECO:0000256" key="1">
    <source>
        <dbReference type="SAM" id="MobiDB-lite"/>
    </source>
</evidence>
<accession>A0A1I7TZT4</accession>
<feature type="compositionally biased region" description="Basic and acidic residues" evidence="1">
    <location>
        <begin position="196"/>
        <end position="210"/>
    </location>
</feature>
<dbReference type="WBParaSite" id="Csp11.Scaffold629.g13437.t1">
    <property type="protein sequence ID" value="Csp11.Scaffold629.g13437.t1"/>
    <property type="gene ID" value="Csp11.Scaffold629.g13437"/>
</dbReference>
<keyword evidence="2" id="KW-1185">Reference proteome</keyword>
<organism evidence="2 3">
    <name type="scientific">Caenorhabditis tropicalis</name>
    <dbReference type="NCBI Taxonomy" id="1561998"/>
    <lineage>
        <taxon>Eukaryota</taxon>
        <taxon>Metazoa</taxon>
        <taxon>Ecdysozoa</taxon>
        <taxon>Nematoda</taxon>
        <taxon>Chromadorea</taxon>
        <taxon>Rhabditida</taxon>
        <taxon>Rhabditina</taxon>
        <taxon>Rhabditomorpha</taxon>
        <taxon>Rhabditoidea</taxon>
        <taxon>Rhabditidae</taxon>
        <taxon>Peloderinae</taxon>
        <taxon>Caenorhabditis</taxon>
    </lineage>
</organism>
<name>A0A1I7TZT4_9PELO</name>
<protein>
    <submittedName>
        <fullName evidence="3">CUE domain-containing protein</fullName>
    </submittedName>
</protein>
<dbReference type="STRING" id="1561998.A0A1I7TZT4"/>
<feature type="region of interest" description="Disordered" evidence="1">
    <location>
        <begin position="167"/>
        <end position="210"/>
    </location>
</feature>
<dbReference type="AlphaFoldDB" id="A0A1I7TZT4"/>
<sequence>MYPTDGGSFSPSSKILSDFVVKIHFSINEEAVLNIQLLSFYSVSSLLEALMSSRPITNLERILASVNFKEDEVVITPEPLMANGSRPIFNFDQIPAPDTEDTDFGVEAKKEKDDEEFFTASQGSSSDEDVPLTAELLSPGVQVQTSSGSRYIHHSRQSLIINFRNVWNGSRRATADDQDVNQERNKKRKMKQRRSNGKDEKRESEKGKKN</sequence>
<evidence type="ECO:0000313" key="2">
    <source>
        <dbReference type="Proteomes" id="UP000095282"/>
    </source>
</evidence>